<reference evidence="2" key="1">
    <citation type="submission" date="2023-02" db="EMBL/GenBank/DDBJ databases">
        <title>Genome of toxic invasive species Heracleum sosnowskyi carries increased number of genes despite the absence of recent whole-genome duplications.</title>
        <authorList>
            <person name="Schelkunov M."/>
            <person name="Shtratnikova V."/>
            <person name="Makarenko M."/>
            <person name="Klepikova A."/>
            <person name="Omelchenko D."/>
            <person name="Novikova G."/>
            <person name="Obukhova E."/>
            <person name="Bogdanov V."/>
            <person name="Penin A."/>
            <person name="Logacheva M."/>
        </authorList>
    </citation>
    <scope>NUCLEOTIDE SEQUENCE</scope>
    <source>
        <strain evidence="2">Hsosn_3</strain>
        <tissue evidence="2">Leaf</tissue>
    </source>
</reference>
<dbReference type="Gene3D" id="3.80.10.10">
    <property type="entry name" value="Ribonuclease Inhibitor"/>
    <property type="match status" value="2"/>
</dbReference>
<evidence type="ECO:0000313" key="2">
    <source>
        <dbReference type="EMBL" id="KAK1364475.1"/>
    </source>
</evidence>
<dbReference type="EMBL" id="JAUIZM010000009">
    <property type="protein sequence ID" value="KAK1364475.1"/>
    <property type="molecule type" value="Genomic_DNA"/>
</dbReference>
<sequence length="537" mass="60774">MFIGIERLTCLQTLPHFVVSRDANCRVGQLGELKFLRGKLELYGLSDIENMEEASKASLCTKSNVERLKLVWNNNENEVDNDKDVMEGLIPHTNLKELKILYFKGKKMASWITKMTNLVKITINDCNRCQEIPPLGHLPKLREMEIKGMDNAKIIRCDICRGLRSSTSDLNDSLAANTITTIYPSLTNLTLWNLPKLEEWQEPLVSTDQSTVLVFPKLEVLEIVSCSKLRRIPSSSFPSLKKLIIRHNSLILGMISRKVSSLTDLHLKNISVRGCGFSSFFSNMDSAIDKLLKNNSMSLTILNLNDCRGLTRLTLGVAIQGLRVVNCRDLTSINVVEDSVNLKYLMIASCPSLSEWSFVQSMRSTLVRLSLGHLSEDSNEFPWPFSSSSSSSISFPNLTRLALIGWEKVESIMPAGEVEDRFSSAFPCLTHLNIRDFEGLKALPDSIAKLPSLEGLHIWNCKTLRSLPTFEKSHSLRFLEMNGCPILKQRYMKGSGPEWFKIKHISDIIWVLPTFLPVEYQCTIMKISFDKQTVEYI</sequence>
<gene>
    <name evidence="2" type="ORF">POM88_040036</name>
</gene>
<dbReference type="Proteomes" id="UP001237642">
    <property type="component" value="Unassembled WGS sequence"/>
</dbReference>
<dbReference type="PANTHER" id="PTHR47186:SF3">
    <property type="entry name" value="OS09G0267800 PROTEIN"/>
    <property type="match status" value="1"/>
</dbReference>
<feature type="domain" description="R13L1/DRL21-like LRR repeat region" evidence="1">
    <location>
        <begin position="28"/>
        <end position="149"/>
    </location>
</feature>
<organism evidence="2 3">
    <name type="scientific">Heracleum sosnowskyi</name>
    <dbReference type="NCBI Taxonomy" id="360622"/>
    <lineage>
        <taxon>Eukaryota</taxon>
        <taxon>Viridiplantae</taxon>
        <taxon>Streptophyta</taxon>
        <taxon>Embryophyta</taxon>
        <taxon>Tracheophyta</taxon>
        <taxon>Spermatophyta</taxon>
        <taxon>Magnoliopsida</taxon>
        <taxon>eudicotyledons</taxon>
        <taxon>Gunneridae</taxon>
        <taxon>Pentapetalae</taxon>
        <taxon>asterids</taxon>
        <taxon>campanulids</taxon>
        <taxon>Apiales</taxon>
        <taxon>Apiaceae</taxon>
        <taxon>Apioideae</taxon>
        <taxon>apioid superclade</taxon>
        <taxon>Tordylieae</taxon>
        <taxon>Tordyliinae</taxon>
        <taxon>Heracleum</taxon>
    </lineage>
</organism>
<accession>A0AAD8HBH1</accession>
<dbReference type="PANTHER" id="PTHR47186">
    <property type="entry name" value="LEUCINE-RICH REPEAT-CONTAINING PROTEIN 57"/>
    <property type="match status" value="1"/>
</dbReference>
<reference evidence="2" key="2">
    <citation type="submission" date="2023-05" db="EMBL/GenBank/DDBJ databases">
        <authorList>
            <person name="Schelkunov M.I."/>
        </authorList>
    </citation>
    <scope>NUCLEOTIDE SEQUENCE</scope>
    <source>
        <strain evidence="2">Hsosn_3</strain>
        <tissue evidence="2">Leaf</tissue>
    </source>
</reference>
<dbReference type="InterPro" id="IPR032675">
    <property type="entry name" value="LRR_dom_sf"/>
</dbReference>
<dbReference type="Pfam" id="PF25019">
    <property type="entry name" value="LRR_R13L1-DRL21"/>
    <property type="match status" value="1"/>
</dbReference>
<keyword evidence="3" id="KW-1185">Reference proteome</keyword>
<evidence type="ECO:0000313" key="3">
    <source>
        <dbReference type="Proteomes" id="UP001237642"/>
    </source>
</evidence>
<name>A0AAD8HBH1_9APIA</name>
<protein>
    <recommendedName>
        <fullName evidence="1">R13L1/DRL21-like LRR repeat region domain-containing protein</fullName>
    </recommendedName>
</protein>
<evidence type="ECO:0000259" key="1">
    <source>
        <dbReference type="Pfam" id="PF25019"/>
    </source>
</evidence>
<dbReference type="AlphaFoldDB" id="A0AAD8HBH1"/>
<dbReference type="SUPFAM" id="SSF52058">
    <property type="entry name" value="L domain-like"/>
    <property type="match status" value="2"/>
</dbReference>
<dbReference type="InterPro" id="IPR056789">
    <property type="entry name" value="LRR_R13L1-DRL21"/>
</dbReference>
<proteinExistence type="predicted"/>
<comment type="caution">
    <text evidence="2">The sequence shown here is derived from an EMBL/GenBank/DDBJ whole genome shotgun (WGS) entry which is preliminary data.</text>
</comment>